<evidence type="ECO:0008006" key="4">
    <source>
        <dbReference type="Google" id="ProtNLM"/>
    </source>
</evidence>
<protein>
    <recommendedName>
        <fullName evidence="4">MORN repeat variant</fullName>
    </recommendedName>
</protein>
<evidence type="ECO:0000313" key="3">
    <source>
        <dbReference type="Proteomes" id="UP000823598"/>
    </source>
</evidence>
<dbReference type="EMBL" id="JADIMC010000098">
    <property type="protein sequence ID" value="MBO8477042.1"/>
    <property type="molecule type" value="Genomic_DNA"/>
</dbReference>
<reference evidence="2" key="1">
    <citation type="submission" date="2020-10" db="EMBL/GenBank/DDBJ databases">
        <authorList>
            <person name="Gilroy R."/>
        </authorList>
    </citation>
    <scope>NUCLEOTIDE SEQUENCE</scope>
    <source>
        <strain evidence="2">6919</strain>
    </source>
</reference>
<evidence type="ECO:0000313" key="2">
    <source>
        <dbReference type="EMBL" id="MBO8477042.1"/>
    </source>
</evidence>
<keyword evidence="1" id="KW-0732">Signal</keyword>
<gene>
    <name evidence="2" type="ORF">IAB88_08630</name>
</gene>
<name>A0A9D9IQZ0_9BACT</name>
<proteinExistence type="predicted"/>
<dbReference type="AlphaFoldDB" id="A0A9D9IQZ0"/>
<sequence>MRCKNVVLLVLACILPLLAKATGSSADAVYIDGEEWSLLAKPLEADSAISARLYAFLPENRKWTTANYGGYDAVWEMVGDSLYLKGVSVSLYDENTGKYTEKNIKADTLHCIFDGKVSSNGIFAYWVNGKIRAGRGKTVRYFHDAFFRNLEQEKVMDFDNGVAIGSQTFNNHRTAGLRSEIDIAGILSVRFPWDEFPEIKAGGRISFHLKDVAMTADGRFVDCLLEVFYNDCDGARVNITDQNSSCVKAMKELLASVYPWEVYEIYGERIAVLEGWIVSLRYPDDSRDRLGVTK</sequence>
<evidence type="ECO:0000256" key="1">
    <source>
        <dbReference type="SAM" id="SignalP"/>
    </source>
</evidence>
<organism evidence="2 3">
    <name type="scientific">Candidatus Limisoma faecipullorum</name>
    <dbReference type="NCBI Taxonomy" id="2840854"/>
    <lineage>
        <taxon>Bacteria</taxon>
        <taxon>Pseudomonadati</taxon>
        <taxon>Bacteroidota</taxon>
        <taxon>Bacteroidia</taxon>
        <taxon>Bacteroidales</taxon>
        <taxon>Candidatus Limisoma</taxon>
    </lineage>
</organism>
<feature type="chain" id="PRO_5039544928" description="MORN repeat variant" evidence="1">
    <location>
        <begin position="20"/>
        <end position="294"/>
    </location>
</feature>
<accession>A0A9D9IQZ0</accession>
<feature type="signal peptide" evidence="1">
    <location>
        <begin position="1"/>
        <end position="19"/>
    </location>
</feature>
<comment type="caution">
    <text evidence="2">The sequence shown here is derived from an EMBL/GenBank/DDBJ whole genome shotgun (WGS) entry which is preliminary data.</text>
</comment>
<dbReference type="Proteomes" id="UP000823598">
    <property type="component" value="Unassembled WGS sequence"/>
</dbReference>
<reference evidence="2" key="2">
    <citation type="journal article" date="2021" name="PeerJ">
        <title>Extensive microbial diversity within the chicken gut microbiome revealed by metagenomics and culture.</title>
        <authorList>
            <person name="Gilroy R."/>
            <person name="Ravi A."/>
            <person name="Getino M."/>
            <person name="Pursley I."/>
            <person name="Horton D.L."/>
            <person name="Alikhan N.F."/>
            <person name="Baker D."/>
            <person name="Gharbi K."/>
            <person name="Hall N."/>
            <person name="Watson M."/>
            <person name="Adriaenssens E.M."/>
            <person name="Foster-Nyarko E."/>
            <person name="Jarju S."/>
            <person name="Secka A."/>
            <person name="Antonio M."/>
            <person name="Oren A."/>
            <person name="Chaudhuri R.R."/>
            <person name="La Ragione R."/>
            <person name="Hildebrand F."/>
            <person name="Pallen M.J."/>
        </authorList>
    </citation>
    <scope>NUCLEOTIDE SEQUENCE</scope>
    <source>
        <strain evidence="2">6919</strain>
    </source>
</reference>